<dbReference type="InterPro" id="IPR006671">
    <property type="entry name" value="Cyclin_N"/>
</dbReference>
<organism evidence="8 9">
    <name type="scientific">Smittium angustum</name>
    <dbReference type="NCBI Taxonomy" id="133377"/>
    <lineage>
        <taxon>Eukaryota</taxon>
        <taxon>Fungi</taxon>
        <taxon>Fungi incertae sedis</taxon>
        <taxon>Zoopagomycota</taxon>
        <taxon>Kickxellomycotina</taxon>
        <taxon>Harpellomycetes</taxon>
        <taxon>Harpellales</taxon>
        <taxon>Legeriomycetaceae</taxon>
        <taxon>Smittium</taxon>
    </lineage>
</organism>
<sequence length="631" mass="71222">MFQNKNPAFGVRPRVATRQLPLSNENAALKPVVTRSKSIKDSLPSKTLANDPKQKPSFKPSSIHPKSFAPSLQTTRSALSDNIKQTNPSLNIQKLKNTSSNVIVTRSRSINSDPLDHSTSHPIPTNNQKKLDQFKTSSLKPTRPTSISVKSNSYDSSDNQTKIAATRRIAKPSSLYSTRRSQFSKSVQDLSPKSIANSRPLATRRPASSASNHTNNSLAVEVVISEPHTRSSSTNSQATKVDLYNYSGSSAVNQYMEVDDLSENTIKSDDESIESDSADNELLISDSDDEVTMKKNIPSSTSDHSLSTDHDTNILPHSDSPADNIILYSLQHSGLNNEVPITPVEINNFESDVDPNDTTLVPAFSDDIFMYMKELENSMMPKDNYMDRQPELAWSMRTILVDWLVQVHDRFRLLPETLFLTVNFVDRFLSIKTVQMHKLQLVGAVSLLLASKYEEIQVPSISEIVYMTENAYTADEVIRAERYVLRMLNFDLGWPGPMSFLRRISKADDYDLSTRTLAKYLLEVTLMDEYFISVPCSMAAAMAHYLSIRLLNKGSWTRAHAFYSGYFESEIYQYLPKLINLLKTPKCHKAIYEKYSDKKYMRASEYVSQWFSRNSHESLLSLTLSDIKPQI</sequence>
<evidence type="ECO:0000256" key="1">
    <source>
        <dbReference type="ARBA" id="ARBA00022618"/>
    </source>
</evidence>
<feature type="region of interest" description="Disordered" evidence="5">
    <location>
        <begin position="289"/>
        <end position="316"/>
    </location>
</feature>
<feature type="compositionally biased region" description="Polar residues" evidence="5">
    <location>
        <begin position="174"/>
        <end position="197"/>
    </location>
</feature>
<dbReference type="InterPro" id="IPR013763">
    <property type="entry name" value="Cyclin-like_dom"/>
</dbReference>
<feature type="region of interest" description="Disordered" evidence="5">
    <location>
        <begin position="27"/>
        <end position="69"/>
    </location>
</feature>
<dbReference type="AlphaFoldDB" id="A0A2U1J8G8"/>
<keyword evidence="1" id="KW-0132">Cell division</keyword>
<comment type="similarity">
    <text evidence="4">Belongs to the cyclin family.</text>
</comment>
<evidence type="ECO:0000259" key="7">
    <source>
        <dbReference type="SMART" id="SM01332"/>
    </source>
</evidence>
<dbReference type="InterPro" id="IPR039361">
    <property type="entry name" value="Cyclin"/>
</dbReference>
<dbReference type="CDD" id="cd20512">
    <property type="entry name" value="CYCLIN_CLBs_yeast_rpt2"/>
    <property type="match status" value="1"/>
</dbReference>
<evidence type="ECO:0000256" key="2">
    <source>
        <dbReference type="ARBA" id="ARBA00023127"/>
    </source>
</evidence>
<evidence type="ECO:0000256" key="3">
    <source>
        <dbReference type="ARBA" id="ARBA00023306"/>
    </source>
</evidence>
<dbReference type="SMART" id="SM01332">
    <property type="entry name" value="Cyclin_C"/>
    <property type="match status" value="1"/>
</dbReference>
<dbReference type="Pfam" id="PF02984">
    <property type="entry name" value="Cyclin_C"/>
    <property type="match status" value="1"/>
</dbReference>
<keyword evidence="2 4" id="KW-0195">Cyclin</keyword>
<evidence type="ECO:0000259" key="6">
    <source>
        <dbReference type="SMART" id="SM00385"/>
    </source>
</evidence>
<dbReference type="SUPFAM" id="SSF47954">
    <property type="entry name" value="Cyclin-like"/>
    <property type="match status" value="2"/>
</dbReference>
<feature type="domain" description="Cyclin-like" evidence="6">
    <location>
        <begin position="499"/>
        <end position="580"/>
    </location>
</feature>
<feature type="domain" description="Cyclin-like" evidence="6">
    <location>
        <begin position="402"/>
        <end position="486"/>
    </location>
</feature>
<dbReference type="EMBL" id="MBFU01000178">
    <property type="protein sequence ID" value="PWA01387.1"/>
    <property type="molecule type" value="Genomic_DNA"/>
</dbReference>
<dbReference type="Gene3D" id="1.10.472.10">
    <property type="entry name" value="Cyclin-like"/>
    <property type="match status" value="2"/>
</dbReference>
<feature type="domain" description="Cyclin C-terminal" evidence="7">
    <location>
        <begin position="495"/>
        <end position="609"/>
    </location>
</feature>
<proteinExistence type="inferred from homology"/>
<dbReference type="InterPro" id="IPR036915">
    <property type="entry name" value="Cyclin-like_sf"/>
</dbReference>
<name>A0A2U1J8G8_SMIAN</name>
<evidence type="ECO:0000256" key="4">
    <source>
        <dbReference type="RuleBase" id="RU000383"/>
    </source>
</evidence>
<accession>A0A2U1J8G8</accession>
<protein>
    <submittedName>
        <fullName evidence="8">Uncharacterized protein</fullName>
    </submittedName>
</protein>
<dbReference type="GO" id="GO:0051301">
    <property type="term" value="P:cell division"/>
    <property type="evidence" value="ECO:0007669"/>
    <property type="project" value="UniProtKB-KW"/>
</dbReference>
<dbReference type="PROSITE" id="PS00292">
    <property type="entry name" value="CYCLINS"/>
    <property type="match status" value="1"/>
</dbReference>
<comment type="caution">
    <text evidence="8">The sequence shown here is derived from an EMBL/GenBank/DDBJ whole genome shotgun (WGS) entry which is preliminary data.</text>
</comment>
<dbReference type="Pfam" id="PF00134">
    <property type="entry name" value="Cyclin_N"/>
    <property type="match status" value="1"/>
</dbReference>
<evidence type="ECO:0000313" key="9">
    <source>
        <dbReference type="Proteomes" id="UP000245591"/>
    </source>
</evidence>
<feature type="compositionally biased region" description="Polar residues" evidence="5">
    <location>
        <begin position="120"/>
        <end position="163"/>
    </location>
</feature>
<dbReference type="InterPro" id="IPR004367">
    <property type="entry name" value="Cyclin_C-dom"/>
</dbReference>
<keyword evidence="3" id="KW-0131">Cell cycle</keyword>
<evidence type="ECO:0000313" key="8">
    <source>
        <dbReference type="EMBL" id="PWA01387.1"/>
    </source>
</evidence>
<dbReference type="SMART" id="SM00385">
    <property type="entry name" value="CYCLIN"/>
    <property type="match status" value="2"/>
</dbReference>
<feature type="region of interest" description="Disordered" evidence="5">
    <location>
        <begin position="106"/>
        <end position="215"/>
    </location>
</feature>
<gene>
    <name evidence="8" type="ORF">BB558_002514</name>
</gene>
<evidence type="ECO:0000256" key="5">
    <source>
        <dbReference type="SAM" id="MobiDB-lite"/>
    </source>
</evidence>
<dbReference type="FunFam" id="1.10.472.10:FF:000001">
    <property type="entry name" value="G2/mitotic-specific cyclin"/>
    <property type="match status" value="1"/>
</dbReference>
<dbReference type="InterPro" id="IPR048258">
    <property type="entry name" value="Cyclins_cyclin-box"/>
</dbReference>
<reference evidence="8 9" key="1">
    <citation type="journal article" date="2018" name="MBio">
        <title>Comparative Genomics Reveals the Core Gene Toolbox for the Fungus-Insect Symbiosis.</title>
        <authorList>
            <person name="Wang Y."/>
            <person name="Stata M."/>
            <person name="Wang W."/>
            <person name="Stajich J.E."/>
            <person name="White M.M."/>
            <person name="Moncalvo J.M."/>
        </authorList>
    </citation>
    <scope>NUCLEOTIDE SEQUENCE [LARGE SCALE GENOMIC DNA]</scope>
    <source>
        <strain evidence="8 9">AUS-126-30</strain>
    </source>
</reference>
<feature type="compositionally biased region" description="Polar residues" evidence="5">
    <location>
        <begin position="206"/>
        <end position="215"/>
    </location>
</feature>
<keyword evidence="9" id="KW-1185">Reference proteome</keyword>
<dbReference type="Proteomes" id="UP000245591">
    <property type="component" value="Unassembled WGS sequence"/>
</dbReference>
<dbReference type="PANTHER" id="PTHR10177">
    <property type="entry name" value="CYCLINS"/>
    <property type="match status" value="1"/>
</dbReference>